<keyword evidence="2" id="KW-1185">Reference proteome</keyword>
<accession>A0AAF3FED7</accession>
<dbReference type="GO" id="GO:0034498">
    <property type="term" value="P:early endosome to Golgi transport"/>
    <property type="evidence" value="ECO:0007669"/>
    <property type="project" value="TreeGrafter"/>
</dbReference>
<dbReference type="PANTHER" id="PTHR13251:SF3">
    <property type="entry name" value="TRAFFICKING PROTEIN PARTICLE COMPLEX SUBUNIT 10"/>
    <property type="match status" value="1"/>
</dbReference>
<evidence type="ECO:0000259" key="1">
    <source>
        <dbReference type="Pfam" id="PF23036"/>
    </source>
</evidence>
<evidence type="ECO:0000313" key="2">
    <source>
        <dbReference type="Proteomes" id="UP000887575"/>
    </source>
</evidence>
<dbReference type="GO" id="GO:0005829">
    <property type="term" value="C:cytosol"/>
    <property type="evidence" value="ECO:0007669"/>
    <property type="project" value="GOC"/>
</dbReference>
<dbReference type="Proteomes" id="UP000887575">
    <property type="component" value="Unassembled WGS sequence"/>
</dbReference>
<dbReference type="WBParaSite" id="MBELARI_LOCUS5233">
    <property type="protein sequence ID" value="MBELARI_LOCUS5233"/>
    <property type="gene ID" value="MBELARI_LOCUS5233"/>
</dbReference>
<feature type="domain" description="TRAPPC10/Trs130 N-terminal" evidence="1">
    <location>
        <begin position="20"/>
        <end position="301"/>
    </location>
</feature>
<dbReference type="PANTHER" id="PTHR13251">
    <property type="entry name" value="EPILEPSY HOLOPROSENCEPHALY CANDIDATE 1/TMEM1"/>
    <property type="match status" value="1"/>
</dbReference>
<proteinExistence type="predicted"/>
<dbReference type="GO" id="GO:0006891">
    <property type="term" value="P:intra-Golgi vesicle-mediated transport"/>
    <property type="evidence" value="ECO:0007669"/>
    <property type="project" value="TreeGrafter"/>
</dbReference>
<dbReference type="Pfam" id="PF23036">
    <property type="entry name" value="TRAPPC10_1st"/>
    <property type="match status" value="1"/>
</dbReference>
<name>A0AAF3FED7_9BILA</name>
<sequence length="1131" mass="128185">MDYKWSINLSTLLKINKGLKTKISTKGNDTTTTGYLEAIVSHFTHNAIQVKRGNKTYPATFPLKVVPYDEKEIFSQQETVKFTSAPFLHIYFISSASVDEYRTSIRHNISEWFATLANKSDSQWLIVIDTTRAKEKKNRSQLIDKLKSDFSKHQQRLIEVSESVEHGSFSGLVQAVKTCLNNHYDILVDHWDKHLRQLKDNRHESWDIYHYANEHMEFARFFWSLGCLEYALKLYDELDAFCYTLLSTLPRENHPPWMSILSGSLEVCPKLSETVHLNQVGSEYQTFLGLRHLLVSQQMLITLGIYQQRLHSNSAAPSIRHDFAGIILRYASHCLQIVVEHGAFHEILPDKYQLAAWKIYLVSETFSLCDLLAEPSSVEGVTSATCHLHTSRFYSLLLLGELVFSASATTQREKFISWFGKTDSLLAEALLGDSSFLVQLQKSHDTTAVFLTQVGRFRAATALGASFATYLNKDGIIDTSLPYELKQACRLVENETYSEKNIGDIRKLIARLDPAEDRACVVTLLMFLCLQEMSPDEKDRQEFIDFVQTRSNSMINCLPIIKCPISVRIPRVGLSILMPGDEFSMTFKFISKFNFEIENCHFKVQMSSITQEILCKTRPPAFQMGYDKDERKALMTCIFSVSESKDEKKDKQHQEEIWFESSLVGTTLMPGGNDVVLTGQVTERGFYILNGISVFLMNQAIVLNVPSDAMTSRETAPALLVQKTPNKLDVEMPKILIAGMAQSICIILEAGMRQNGATEVAVETRTSDKMLKFRAGSNWEISTSLSVPSLQKGERHYVQLELFRNLDGRVIADQKEFKEKIFIEWMGQVWPVELTFSPLFTLSSTTTQLEASCLLETEISRPSDSIWTMIFHEADVKIITEEKNDNQANEQGETNDVIKKSEETTICQLINPELPIAHPSSLVALVWSLGAGSDEMLRCCITLSYSVTENNNVDDCSPNNEKYIFTEIMDVVSPKVEFELCAQMLSQHPGAQLCRAGAPCDMVINIRSLTNRIHVVYARVSADKEMWNVPDSAKILQIKDSGIAQVAFTVVPLMAGFLPFPSVDLFNAETSQQRSGDGFWSEEFTEGSNIITFQRTTGKQIRVLGGIEKHQNDRDFRDNRSFRVRFGKLFD</sequence>
<protein>
    <submittedName>
        <fullName evidence="3">TRAPP II complex TRAPPC10 C-terminal domain-containing protein</fullName>
    </submittedName>
</protein>
<dbReference type="GO" id="GO:1990071">
    <property type="term" value="C:TRAPPII protein complex"/>
    <property type="evidence" value="ECO:0007669"/>
    <property type="project" value="InterPro"/>
</dbReference>
<dbReference type="InterPro" id="IPR056913">
    <property type="entry name" value="TRAPPC10/Trs130_N"/>
</dbReference>
<reference evidence="3" key="1">
    <citation type="submission" date="2024-02" db="UniProtKB">
        <authorList>
            <consortium name="WormBaseParasite"/>
        </authorList>
    </citation>
    <scope>IDENTIFICATION</scope>
</reference>
<dbReference type="AlphaFoldDB" id="A0AAF3FED7"/>
<evidence type="ECO:0000313" key="3">
    <source>
        <dbReference type="WBParaSite" id="MBELARI_LOCUS5233"/>
    </source>
</evidence>
<organism evidence="2 3">
    <name type="scientific">Mesorhabditis belari</name>
    <dbReference type="NCBI Taxonomy" id="2138241"/>
    <lineage>
        <taxon>Eukaryota</taxon>
        <taxon>Metazoa</taxon>
        <taxon>Ecdysozoa</taxon>
        <taxon>Nematoda</taxon>
        <taxon>Chromadorea</taxon>
        <taxon>Rhabditida</taxon>
        <taxon>Rhabditina</taxon>
        <taxon>Rhabditomorpha</taxon>
        <taxon>Rhabditoidea</taxon>
        <taxon>Rhabditidae</taxon>
        <taxon>Mesorhabditinae</taxon>
        <taxon>Mesorhabditis</taxon>
    </lineage>
</organism>
<dbReference type="InterPro" id="IPR045126">
    <property type="entry name" value="TRAPPC10/Trs130"/>
</dbReference>